<dbReference type="SUPFAM" id="SSF102114">
    <property type="entry name" value="Radical SAM enzymes"/>
    <property type="match status" value="1"/>
</dbReference>
<dbReference type="InterPro" id="IPR027596">
    <property type="entry name" value="AmmeMemoSam_rS"/>
</dbReference>
<feature type="binding site" evidence="6">
    <location>
        <position position="84"/>
    </location>
    <ligand>
        <name>[4Fe-4S] cluster</name>
        <dbReference type="ChEBI" id="CHEBI:49883"/>
        <note>4Fe-4S-S-AdoMet</note>
    </ligand>
</feature>
<evidence type="ECO:0000256" key="1">
    <source>
        <dbReference type="ARBA" id="ARBA00022485"/>
    </source>
</evidence>
<dbReference type="CDD" id="cd01335">
    <property type="entry name" value="Radical_SAM"/>
    <property type="match status" value="1"/>
</dbReference>
<dbReference type="InterPro" id="IPR016431">
    <property type="entry name" value="Pyrv-formate_lyase-activ_prd"/>
</dbReference>
<evidence type="ECO:0000256" key="5">
    <source>
        <dbReference type="ARBA" id="ARBA00023014"/>
    </source>
</evidence>
<dbReference type="AlphaFoldDB" id="A0A7C5KBX7"/>
<evidence type="ECO:0000313" key="8">
    <source>
        <dbReference type="EMBL" id="HHI65397.1"/>
    </source>
</evidence>
<keyword evidence="2 6" id="KW-0949">S-adenosyl-L-methionine</keyword>
<protein>
    <submittedName>
        <fullName evidence="8">AmmeMemoRadiSam system radical SAM enzyme</fullName>
    </submittedName>
</protein>
<dbReference type="InterPro" id="IPR013785">
    <property type="entry name" value="Aldolase_TIM"/>
</dbReference>
<evidence type="ECO:0000256" key="2">
    <source>
        <dbReference type="ARBA" id="ARBA00022691"/>
    </source>
</evidence>
<dbReference type="GO" id="GO:0003824">
    <property type="term" value="F:catalytic activity"/>
    <property type="evidence" value="ECO:0007669"/>
    <property type="project" value="InterPro"/>
</dbReference>
<organism evidence="8">
    <name type="scientific">Thermodesulfobium narugense</name>
    <dbReference type="NCBI Taxonomy" id="184064"/>
    <lineage>
        <taxon>Bacteria</taxon>
        <taxon>Pseudomonadati</taxon>
        <taxon>Thermodesulfobiota</taxon>
        <taxon>Thermodesulfobiia</taxon>
        <taxon>Thermodesulfobiales</taxon>
        <taxon>Thermodesulfobiaceae</taxon>
        <taxon>Thermodesulfobium</taxon>
    </lineage>
</organism>
<gene>
    <name evidence="8" type="primary">amrS</name>
    <name evidence="8" type="ORF">ENL70_02460</name>
</gene>
<keyword evidence="4 6" id="KW-0408">Iron</keyword>
<reference evidence="8" key="1">
    <citation type="journal article" date="2020" name="mSystems">
        <title>Genome- and Community-Level Interaction Insights into Carbon Utilization and Element Cycling Functions of Hydrothermarchaeota in Hydrothermal Sediment.</title>
        <authorList>
            <person name="Zhou Z."/>
            <person name="Liu Y."/>
            <person name="Xu W."/>
            <person name="Pan J."/>
            <person name="Luo Z.H."/>
            <person name="Li M."/>
        </authorList>
    </citation>
    <scope>NUCLEOTIDE SEQUENCE [LARGE SCALE GENOMIC DNA]</scope>
    <source>
        <strain evidence="8">SpSt-1019</strain>
    </source>
</reference>
<dbReference type="GO" id="GO:0046872">
    <property type="term" value="F:metal ion binding"/>
    <property type="evidence" value="ECO:0007669"/>
    <property type="project" value="UniProtKB-KW"/>
</dbReference>
<evidence type="ECO:0000256" key="6">
    <source>
        <dbReference type="PIRSR" id="PIRSR004869-50"/>
    </source>
</evidence>
<feature type="binding site" evidence="6">
    <location>
        <position position="91"/>
    </location>
    <ligand>
        <name>[4Fe-4S] cluster</name>
        <dbReference type="ChEBI" id="CHEBI:49883"/>
        <note>4Fe-4S-S-AdoMet</note>
    </ligand>
</feature>
<dbReference type="GO" id="GO:0051539">
    <property type="term" value="F:4 iron, 4 sulfur cluster binding"/>
    <property type="evidence" value="ECO:0007669"/>
    <property type="project" value="UniProtKB-KW"/>
</dbReference>
<name>A0A7C5KBX7_9BACT</name>
<evidence type="ECO:0000256" key="3">
    <source>
        <dbReference type="ARBA" id="ARBA00022723"/>
    </source>
</evidence>
<keyword evidence="5 6" id="KW-0411">Iron-sulfur</keyword>
<comment type="cofactor">
    <cofactor evidence="6">
        <name>[4Fe-4S] cluster</name>
        <dbReference type="ChEBI" id="CHEBI:49883"/>
    </cofactor>
    <text evidence="6">Binds 1 [4Fe-4S] cluster. The cluster is coordinated with 3 cysteines and an exchangeable S-adenosyl-L-methionine.</text>
</comment>
<dbReference type="Pfam" id="PF04055">
    <property type="entry name" value="Radical_SAM"/>
    <property type="match status" value="1"/>
</dbReference>
<proteinExistence type="predicted"/>
<dbReference type="Gene3D" id="3.20.20.70">
    <property type="entry name" value="Aldolase class I"/>
    <property type="match status" value="1"/>
</dbReference>
<dbReference type="InterPro" id="IPR034457">
    <property type="entry name" value="Organic_radical-activating"/>
</dbReference>
<sequence>MNVHDAILYAHLQNNKVRCLVCPRLCTLYEGETGYCGVRKNISGELKTLIYSLVSSAAVDPIEKKPLFHFFPGSRVFSVGTFGCNFRCLGCQNWQIACSQPTGGEDISPEYLLELAKRYSCRGVAWTYNEPTIWIEYVLDSAKIIKKSGLYTVMVTNGYITLKALDLIAPYIDAYRVDLKGIRGKYYREAANVDDIKPILLAIKTAKYKYNCHVEIVTNVVPGYNDSSEEITETASWIKNELGPDTPWHITRFFPQYELLSLVPTPIEKLNEAYRIAKEIGLNFVYTGNLVGGRENTYCPVCGELLIERNGYEILRNELKSDKCPKCGAKINIKGINYV</sequence>
<dbReference type="PANTHER" id="PTHR30352">
    <property type="entry name" value="PYRUVATE FORMATE-LYASE-ACTIVATING ENZYME"/>
    <property type="match status" value="1"/>
</dbReference>
<dbReference type="EMBL" id="DRUY01000083">
    <property type="protein sequence ID" value="HHI65397.1"/>
    <property type="molecule type" value="Genomic_DNA"/>
</dbReference>
<dbReference type="PROSITE" id="PS51918">
    <property type="entry name" value="RADICAL_SAM"/>
    <property type="match status" value="1"/>
</dbReference>
<dbReference type="SFLD" id="SFLDG01101">
    <property type="entry name" value="Uncharacterised_Radical_SAM_Su"/>
    <property type="match status" value="1"/>
</dbReference>
<feature type="domain" description="Radical SAM core" evidence="7">
    <location>
        <begin position="69"/>
        <end position="283"/>
    </location>
</feature>
<accession>A0A7C5KBX7</accession>
<dbReference type="PANTHER" id="PTHR30352:SF5">
    <property type="entry name" value="PYRUVATE FORMATE-LYASE 1-ACTIVATING ENZYME"/>
    <property type="match status" value="1"/>
</dbReference>
<comment type="caution">
    <text evidence="8">The sequence shown here is derived from an EMBL/GenBank/DDBJ whole genome shotgun (WGS) entry which is preliminary data.</text>
</comment>
<keyword evidence="1" id="KW-0004">4Fe-4S</keyword>
<dbReference type="PIRSF" id="PIRSF004869">
    <property type="entry name" value="PflX_prd"/>
    <property type="match status" value="1"/>
</dbReference>
<dbReference type="InterPro" id="IPR007197">
    <property type="entry name" value="rSAM"/>
</dbReference>
<dbReference type="SFLD" id="SFLDS00029">
    <property type="entry name" value="Radical_SAM"/>
    <property type="match status" value="1"/>
</dbReference>
<keyword evidence="3 6" id="KW-0479">Metal-binding</keyword>
<evidence type="ECO:0000259" key="7">
    <source>
        <dbReference type="PROSITE" id="PS51918"/>
    </source>
</evidence>
<dbReference type="InterPro" id="IPR058240">
    <property type="entry name" value="rSAM_sf"/>
</dbReference>
<evidence type="ECO:0000256" key="4">
    <source>
        <dbReference type="ARBA" id="ARBA00023004"/>
    </source>
</evidence>
<feature type="binding site" evidence="6">
    <location>
        <position position="88"/>
    </location>
    <ligand>
        <name>[4Fe-4S] cluster</name>
        <dbReference type="ChEBI" id="CHEBI:49883"/>
        <note>4Fe-4S-S-AdoMet</note>
    </ligand>
</feature>
<dbReference type="NCBIfam" id="TIGR04337">
    <property type="entry name" value="AmmeMemoSam_rS"/>
    <property type="match status" value="1"/>
</dbReference>